<evidence type="ECO:0008006" key="3">
    <source>
        <dbReference type="Google" id="ProtNLM"/>
    </source>
</evidence>
<keyword evidence="2" id="KW-1185">Reference proteome</keyword>
<dbReference type="Proteomes" id="UP000559256">
    <property type="component" value="Unassembled WGS sequence"/>
</dbReference>
<organism evidence="1 2">
    <name type="scientific">Tetrapyrgos nigripes</name>
    <dbReference type="NCBI Taxonomy" id="182062"/>
    <lineage>
        <taxon>Eukaryota</taxon>
        <taxon>Fungi</taxon>
        <taxon>Dikarya</taxon>
        <taxon>Basidiomycota</taxon>
        <taxon>Agaricomycotina</taxon>
        <taxon>Agaricomycetes</taxon>
        <taxon>Agaricomycetidae</taxon>
        <taxon>Agaricales</taxon>
        <taxon>Marasmiineae</taxon>
        <taxon>Marasmiaceae</taxon>
        <taxon>Tetrapyrgos</taxon>
    </lineage>
</organism>
<dbReference type="Gene3D" id="3.80.10.10">
    <property type="entry name" value="Ribonuclease Inhibitor"/>
    <property type="match status" value="1"/>
</dbReference>
<dbReference type="OrthoDB" id="3010166at2759"/>
<dbReference type="AlphaFoldDB" id="A0A8H5G1Q9"/>
<evidence type="ECO:0000313" key="1">
    <source>
        <dbReference type="EMBL" id="KAF5356711.1"/>
    </source>
</evidence>
<name>A0A8H5G1Q9_9AGAR</name>
<dbReference type="InterPro" id="IPR032675">
    <property type="entry name" value="LRR_dom_sf"/>
</dbReference>
<proteinExistence type="predicted"/>
<reference evidence="1 2" key="1">
    <citation type="journal article" date="2020" name="ISME J.">
        <title>Uncovering the hidden diversity of litter-decomposition mechanisms in mushroom-forming fungi.</title>
        <authorList>
            <person name="Floudas D."/>
            <person name="Bentzer J."/>
            <person name="Ahren D."/>
            <person name="Johansson T."/>
            <person name="Persson P."/>
            <person name="Tunlid A."/>
        </authorList>
    </citation>
    <scope>NUCLEOTIDE SEQUENCE [LARGE SCALE GENOMIC DNA]</scope>
    <source>
        <strain evidence="1 2">CBS 291.85</strain>
    </source>
</reference>
<sequence length="408" mass="46942">MLRYHEIRILLFLEPSSTQHLPRHSHLFMSRKRRTKAGKKPRPIIHILPNEVLMEVMKVSPAKEHAMLLLSCKLFYQLGRTLLYRSIWLTTFTAISKLHRTLFSPGGNELATQVRRFEVLIRHGLDWQTHPMPNVLINMLGAMRHVHELQLHIEHEFFSHLLMGDPFELLSFPNLSRLAVTLIPTFDHTSLLRFLQRHPSLTQLSISVPSRNFFLYRPFLSGFTETIKLPQLRSYSGPLEILNLIFPTVIALQSIVIDFGLSTDEDVEADLKRLQRLDVRSLSVELIVNPRSPIVNLALQHVPKNVTSLSFQYISASLNHLVMLGVPPLPDPNVVPLDVSALRRLTHLKSFFINDVSFRSVKGAHRNLSPELQKLIEACPSLETIKLHGRLYRRNAHAQSGYELVERR</sequence>
<accession>A0A8H5G1Q9</accession>
<evidence type="ECO:0000313" key="2">
    <source>
        <dbReference type="Proteomes" id="UP000559256"/>
    </source>
</evidence>
<gene>
    <name evidence="1" type="ORF">D9758_013742</name>
</gene>
<dbReference type="EMBL" id="JAACJM010000053">
    <property type="protein sequence ID" value="KAF5356711.1"/>
    <property type="molecule type" value="Genomic_DNA"/>
</dbReference>
<protein>
    <recommendedName>
        <fullName evidence="3">F-box domain-containing protein</fullName>
    </recommendedName>
</protein>
<comment type="caution">
    <text evidence="1">The sequence shown here is derived from an EMBL/GenBank/DDBJ whole genome shotgun (WGS) entry which is preliminary data.</text>
</comment>